<dbReference type="Gene3D" id="1.10.274.100">
    <property type="entry name" value="RNA polymerase Rpb1, domain 3"/>
    <property type="match status" value="1"/>
</dbReference>
<dbReference type="EMBL" id="SDHX01000002">
    <property type="protein sequence ID" value="RXK53068.1"/>
    <property type="molecule type" value="Genomic_DNA"/>
</dbReference>
<dbReference type="CDD" id="cd01609">
    <property type="entry name" value="RNAP_beta'_N"/>
    <property type="match status" value="1"/>
</dbReference>
<evidence type="ECO:0000256" key="7">
    <source>
        <dbReference type="ARBA" id="ARBA00022833"/>
    </source>
</evidence>
<dbReference type="Gene3D" id="2.40.50.100">
    <property type="match status" value="3"/>
</dbReference>
<dbReference type="GO" id="GO:0003677">
    <property type="term" value="F:DNA binding"/>
    <property type="evidence" value="ECO:0007669"/>
    <property type="project" value="UniProtKB-UniRule"/>
</dbReference>
<dbReference type="PANTHER" id="PTHR19376">
    <property type="entry name" value="DNA-DIRECTED RNA POLYMERASE"/>
    <property type="match status" value="1"/>
</dbReference>
<organism evidence="14 15">
    <name type="scientific">Oleiharenicola lentus</name>
    <dbReference type="NCBI Taxonomy" id="2508720"/>
    <lineage>
        <taxon>Bacteria</taxon>
        <taxon>Pseudomonadati</taxon>
        <taxon>Verrucomicrobiota</taxon>
        <taxon>Opitutia</taxon>
        <taxon>Opitutales</taxon>
        <taxon>Opitutaceae</taxon>
        <taxon>Oleiharenicola</taxon>
    </lineage>
</organism>
<dbReference type="Gene3D" id="1.10.132.30">
    <property type="match status" value="1"/>
</dbReference>
<gene>
    <name evidence="11 14" type="primary">rpoC</name>
    <name evidence="14" type="ORF">ESB00_15255</name>
</gene>
<evidence type="ECO:0000256" key="6">
    <source>
        <dbReference type="ARBA" id="ARBA00022723"/>
    </source>
</evidence>
<dbReference type="Gene3D" id="4.10.860.120">
    <property type="entry name" value="RNA polymerase II, clamp domain"/>
    <property type="match status" value="1"/>
</dbReference>
<dbReference type="InterPro" id="IPR044893">
    <property type="entry name" value="RNA_pol_Rpb1_clamp_domain"/>
</dbReference>
<dbReference type="InterPro" id="IPR007080">
    <property type="entry name" value="RNA_pol_Rpb1_1"/>
</dbReference>
<sequence>MSTEQAREEVRSVLGSDENLFDSVSITVAAPETIRAWSKGEVKNPETINYRTFKPEPGGLFCQKIFGPVRDYECACGKYKRIKYKDVVCDRCGVEVTIARVRRERMGHIELAVPVAHIWFLKSMPSRLGLLLDMTARSLERVIYYENYMVTNAGKTPLELKQLLTETEYQQAVDEYGADAFTAKMGAEAVRDVLTQVDMEAVVAELHETMRATRSKQIKKKLSKRLKVIGGFISSKSRPEWMVMEVLPVIPPDLRPLVPLEGGRFATSDLNDLYRRVINRNNRLRNLMQLKTPDVIIHNEKRMLQEAVDALFDNGRHGRPVTGAGNRALKSLSDMLKGKQGRFRQNLLGKRVDYSGRSVIVIGPELKLNQCGLPKKMALVLFEPFIIRRLKELGFVHTVRGARKMIEKKSPEVWDILEEVTKGHPVLLNRAPTLHRLSIQAFEPVLIEGSSIRVHPLVCTAYNADFDGDQMAVHVPLSLEAILECKLLMMSTNNIFSPSSGKPILTPSQDIVLGAYYLSVEPRSKPAKGTRVPLLSGLQEVQYAKADGALKVHDWIHIPNPDFCKDTVYGNKERKHLLTTVGRVIFNQIWPAGLGFINFPVPKGKLGDLILNTYKVAGDRVTVETLDKLKELGFQTAFQAGISIGIDDMIIPENKKEIVHDARKKVDEVESQYKKGIITESERKNKVIDIWTGATDRIAKAVFGKLENNDGKPEVNPVYIMMDSGARGNKQQVRQLCGLRGLMAKPSGEIIERPILSSFREGLTVLEYFISTHGARKGLADTALKTADAGYMTRKLCDVAMDVVITEEDCGTRDGIWKKAIFEGETMLVSLAERIVGRFSADDVMDPLNPTKAIVGAGELVTEELAKRIDDSGIERVKVLSPLTSTSEHGIDAKSYGINPATNKVAKQGDSVGIIAAQSIGEPGTQLTMRTFHIGGVASAGSKNPEIKVRNTGIIKYRGLRLVTIGDGINIVLNKTGSIQILDDNDRELESYPIVVGTFLSVGDGAKVTKGQTIAQWDPYNIPVLSEKAGTLHFKDMIPGVTVKRELDESTGRIATVVIEHKEDLNPQIEVRDDHGKPVAAYSIPTGAQVAVAEGDIIQPGALLAKTPRQASVTKDITGGLPRVAELFEARRPKEAAEMARIEGVVSFEGSIRGKRKLVVRQEESGAEEEHLIPHGKHIIVQAGDVVHKGQHLTEGSADPHEILEILGPTALFEFLIGQVQEVYRLQGVSINDKHIEVIIRQMLRKVRISDPGDTEWFWGEQIDRTAFLRENKRIEAAGGKPAEAEPILLGITKASLETESFISAASFQETTRVLTDASTLGKVDGLKGFKENVIMGHLIPAGTGLPAYKKLKVTLPLGGEIPMDEAPKAVTAEAS</sequence>
<evidence type="ECO:0000256" key="10">
    <source>
        <dbReference type="ARBA" id="ARBA00048552"/>
    </source>
</evidence>
<evidence type="ECO:0000256" key="11">
    <source>
        <dbReference type="HAMAP-Rule" id="MF_01322"/>
    </source>
</evidence>
<dbReference type="GO" id="GO:0008270">
    <property type="term" value="F:zinc ion binding"/>
    <property type="evidence" value="ECO:0007669"/>
    <property type="project" value="UniProtKB-UniRule"/>
</dbReference>
<feature type="binding site" evidence="11">
    <location>
        <position position="92"/>
    </location>
    <ligand>
        <name>Zn(2+)</name>
        <dbReference type="ChEBI" id="CHEBI:29105"/>
        <label>1</label>
    </ligand>
</feature>
<comment type="caution">
    <text evidence="11">Lacks conserved residue(s) required for the propagation of feature annotation.</text>
</comment>
<dbReference type="InterPro" id="IPR000722">
    <property type="entry name" value="RNA_pol_asu"/>
</dbReference>
<dbReference type="Gene3D" id="1.10.150.390">
    <property type="match status" value="1"/>
</dbReference>
<accession>A0A4Q1C3V3</accession>
<proteinExistence type="inferred from homology"/>
<dbReference type="RefSeq" id="WP_129048656.1">
    <property type="nucleotide sequence ID" value="NZ_SDHX01000002.1"/>
</dbReference>
<dbReference type="GO" id="GO:0000287">
    <property type="term" value="F:magnesium ion binding"/>
    <property type="evidence" value="ECO:0007669"/>
    <property type="project" value="UniProtKB-UniRule"/>
</dbReference>
<dbReference type="InterPro" id="IPR007066">
    <property type="entry name" value="RNA_pol_Rpb1_3"/>
</dbReference>
<dbReference type="NCBIfam" id="TIGR02386">
    <property type="entry name" value="rpoC_TIGR"/>
    <property type="match status" value="1"/>
</dbReference>
<dbReference type="InterPro" id="IPR007083">
    <property type="entry name" value="RNA_pol_Rpb1_4"/>
</dbReference>
<comment type="similarity">
    <text evidence="1">In the N-terminal section; belongs to the RNA polymerase beta chain family.</text>
</comment>
<keyword evidence="9 11" id="KW-0804">Transcription</keyword>
<feature type="binding site" evidence="11">
    <location>
        <position position="469"/>
    </location>
    <ligand>
        <name>Mg(2+)</name>
        <dbReference type="ChEBI" id="CHEBI:18420"/>
    </ligand>
</feature>
<evidence type="ECO:0000256" key="8">
    <source>
        <dbReference type="ARBA" id="ARBA00022842"/>
    </source>
</evidence>
<dbReference type="InterPro" id="IPR006592">
    <property type="entry name" value="RNA_pol_N"/>
</dbReference>
<comment type="caution">
    <text evidence="14">The sequence shown here is derived from an EMBL/GenBank/DDBJ whole genome shotgun (WGS) entry which is preliminary data.</text>
</comment>
<comment type="catalytic activity">
    <reaction evidence="10 11 12">
        <text>RNA(n) + a ribonucleoside 5'-triphosphate = RNA(n+1) + diphosphate</text>
        <dbReference type="Rhea" id="RHEA:21248"/>
        <dbReference type="Rhea" id="RHEA-COMP:14527"/>
        <dbReference type="Rhea" id="RHEA-COMP:17342"/>
        <dbReference type="ChEBI" id="CHEBI:33019"/>
        <dbReference type="ChEBI" id="CHEBI:61557"/>
        <dbReference type="ChEBI" id="CHEBI:140395"/>
        <dbReference type="EC" id="2.7.7.6"/>
    </reaction>
</comment>
<keyword evidence="5 11" id="KW-0548">Nucleotidyltransferase</keyword>
<evidence type="ECO:0000256" key="12">
    <source>
        <dbReference type="RuleBase" id="RU004279"/>
    </source>
</evidence>
<dbReference type="Pfam" id="PF00623">
    <property type="entry name" value="RNA_pol_Rpb1_2"/>
    <property type="match status" value="2"/>
</dbReference>
<dbReference type="InterPro" id="IPR042102">
    <property type="entry name" value="RNA_pol_Rpb1_3_sf"/>
</dbReference>
<dbReference type="Pfam" id="PF04998">
    <property type="entry name" value="RNA_pol_Rpb1_5"/>
    <property type="match status" value="1"/>
</dbReference>
<feature type="binding site" evidence="11">
    <location>
        <position position="89"/>
    </location>
    <ligand>
        <name>Zn(2+)</name>
        <dbReference type="ChEBI" id="CHEBI:29105"/>
        <label>1</label>
    </ligand>
</feature>
<comment type="function">
    <text evidence="11 12">DNA-dependent RNA polymerase catalyzes the transcription of DNA into RNA using the four ribonucleoside triphosphates as substrates.</text>
</comment>
<keyword evidence="6 11" id="KW-0479">Metal-binding</keyword>
<dbReference type="GO" id="GO:0003899">
    <property type="term" value="F:DNA-directed RNA polymerase activity"/>
    <property type="evidence" value="ECO:0007669"/>
    <property type="project" value="UniProtKB-UniRule"/>
</dbReference>
<dbReference type="GO" id="GO:0006351">
    <property type="term" value="P:DNA-templated transcription"/>
    <property type="evidence" value="ECO:0007669"/>
    <property type="project" value="UniProtKB-UniRule"/>
</dbReference>
<protein>
    <recommendedName>
        <fullName evidence="11">DNA-directed RNA polymerase subunit beta'</fullName>
        <shortName evidence="11">RNAP subunit beta'</shortName>
        <ecNumber evidence="11">2.7.7.6</ecNumber>
    </recommendedName>
    <alternativeName>
        <fullName evidence="11">RNA polymerase subunit beta'</fullName>
    </alternativeName>
    <alternativeName>
        <fullName evidence="11">Transcriptase subunit beta'</fullName>
    </alternativeName>
</protein>
<keyword evidence="8 11" id="KW-0460">Magnesium</keyword>
<comment type="cofactor">
    <cofactor evidence="11">
        <name>Mg(2+)</name>
        <dbReference type="ChEBI" id="CHEBI:18420"/>
    </cofactor>
    <text evidence="11">Binds 1 Mg(2+) ion per subunit.</text>
</comment>
<reference evidence="14 15" key="1">
    <citation type="submission" date="2019-01" db="EMBL/GenBank/DDBJ databases">
        <title>Lacunisphaera sp. strain TWA-58.</title>
        <authorList>
            <person name="Chen W.-M."/>
        </authorList>
    </citation>
    <scope>NUCLEOTIDE SEQUENCE [LARGE SCALE GENOMIC DNA]</scope>
    <source>
        <strain evidence="14 15">TWA-58</strain>
    </source>
</reference>
<dbReference type="FunFam" id="1.10.132.30:FF:000003">
    <property type="entry name" value="DNA-directed RNA polymerase subunit beta"/>
    <property type="match status" value="1"/>
</dbReference>
<evidence type="ECO:0000259" key="13">
    <source>
        <dbReference type="SMART" id="SM00663"/>
    </source>
</evidence>
<dbReference type="OrthoDB" id="9815296at2"/>
<keyword evidence="4 11" id="KW-0808">Transferase</keyword>
<dbReference type="Pfam" id="PF05000">
    <property type="entry name" value="RNA_pol_Rpb1_4"/>
    <property type="match status" value="1"/>
</dbReference>
<dbReference type="Proteomes" id="UP000290218">
    <property type="component" value="Unassembled WGS sequence"/>
</dbReference>
<dbReference type="EC" id="2.7.7.6" evidence="11"/>
<feature type="domain" description="RNA polymerase N-terminal" evidence="13">
    <location>
        <begin position="240"/>
        <end position="519"/>
    </location>
</feature>
<dbReference type="Gene3D" id="2.40.40.20">
    <property type="match status" value="1"/>
</dbReference>
<comment type="similarity">
    <text evidence="11 12">Belongs to the RNA polymerase beta' chain family.</text>
</comment>
<evidence type="ECO:0000256" key="5">
    <source>
        <dbReference type="ARBA" id="ARBA00022695"/>
    </source>
</evidence>
<dbReference type="Gene3D" id="1.10.40.90">
    <property type="match status" value="1"/>
</dbReference>
<dbReference type="InterPro" id="IPR038120">
    <property type="entry name" value="Rpb1_funnel_sf"/>
</dbReference>
<dbReference type="Pfam" id="PF04983">
    <property type="entry name" value="RNA_pol_Rpb1_3"/>
    <property type="match status" value="1"/>
</dbReference>
<comment type="similarity">
    <text evidence="2">In the C-terminal section; belongs to the RNA polymerase beta' chain family.</text>
</comment>
<evidence type="ECO:0000256" key="2">
    <source>
        <dbReference type="ARBA" id="ARBA00009839"/>
    </source>
</evidence>
<dbReference type="CDD" id="cd02655">
    <property type="entry name" value="RNAP_beta'_C"/>
    <property type="match status" value="1"/>
</dbReference>
<keyword evidence="7 11" id="KW-0862">Zinc</keyword>
<name>A0A4Q1C3V3_9BACT</name>
<feature type="binding site" evidence="11">
    <location>
        <position position="74"/>
    </location>
    <ligand>
        <name>Zn(2+)</name>
        <dbReference type="ChEBI" id="CHEBI:29105"/>
        <label>1</label>
    </ligand>
</feature>
<dbReference type="SMART" id="SM00663">
    <property type="entry name" value="RPOLA_N"/>
    <property type="match status" value="1"/>
</dbReference>
<keyword evidence="15" id="KW-1185">Reference proteome</keyword>
<dbReference type="HAMAP" id="MF_01322">
    <property type="entry name" value="RNApol_bact_RpoC"/>
    <property type="match status" value="1"/>
</dbReference>
<dbReference type="Pfam" id="PF04997">
    <property type="entry name" value="RNA_pol_Rpb1_1"/>
    <property type="match status" value="1"/>
</dbReference>
<keyword evidence="3 11" id="KW-0240">DNA-directed RNA polymerase</keyword>
<feature type="binding site" evidence="11">
    <location>
        <position position="467"/>
    </location>
    <ligand>
        <name>Mg(2+)</name>
        <dbReference type="ChEBI" id="CHEBI:18420"/>
    </ligand>
</feature>
<evidence type="ECO:0000313" key="15">
    <source>
        <dbReference type="Proteomes" id="UP000290218"/>
    </source>
</evidence>
<dbReference type="Gene3D" id="1.10.1790.20">
    <property type="match status" value="1"/>
</dbReference>
<evidence type="ECO:0000313" key="14">
    <source>
        <dbReference type="EMBL" id="RXK53068.1"/>
    </source>
</evidence>
<evidence type="ECO:0000256" key="3">
    <source>
        <dbReference type="ARBA" id="ARBA00022478"/>
    </source>
</evidence>
<dbReference type="SUPFAM" id="SSF64484">
    <property type="entry name" value="beta and beta-prime subunits of DNA dependent RNA-polymerase"/>
    <property type="match status" value="1"/>
</dbReference>
<feature type="binding site" evidence="11">
    <location>
        <position position="465"/>
    </location>
    <ligand>
        <name>Mg(2+)</name>
        <dbReference type="ChEBI" id="CHEBI:18420"/>
    </ligand>
</feature>
<feature type="binding site" evidence="11">
    <location>
        <position position="76"/>
    </location>
    <ligand>
        <name>Zn(2+)</name>
        <dbReference type="ChEBI" id="CHEBI:29105"/>
        <label>1</label>
    </ligand>
</feature>
<dbReference type="InterPro" id="IPR012754">
    <property type="entry name" value="DNA-dir_RpoC_beta_prime_bact"/>
</dbReference>
<dbReference type="GO" id="GO:0000428">
    <property type="term" value="C:DNA-directed RNA polymerase complex"/>
    <property type="evidence" value="ECO:0007669"/>
    <property type="project" value="UniProtKB-KW"/>
</dbReference>
<dbReference type="InterPro" id="IPR045867">
    <property type="entry name" value="DNA-dir_RpoC_beta_prime"/>
</dbReference>
<dbReference type="InterPro" id="IPR007081">
    <property type="entry name" value="RNA_pol_Rpb1_5"/>
</dbReference>
<evidence type="ECO:0000256" key="9">
    <source>
        <dbReference type="ARBA" id="ARBA00023163"/>
    </source>
</evidence>
<comment type="subunit">
    <text evidence="11">The RNAP catalytic core consists of 2 alpha, 1 beta, 1 beta' and 1 omega subunit. When a sigma factor is associated with the core the holoenzyme is formed, which can initiate transcription.</text>
</comment>
<evidence type="ECO:0000256" key="1">
    <source>
        <dbReference type="ARBA" id="ARBA00007616"/>
    </source>
</evidence>
<dbReference type="PANTHER" id="PTHR19376:SF54">
    <property type="entry name" value="DNA-DIRECTED RNA POLYMERASE SUBUNIT BETA"/>
    <property type="match status" value="1"/>
</dbReference>
<evidence type="ECO:0000256" key="4">
    <source>
        <dbReference type="ARBA" id="ARBA00022679"/>
    </source>
</evidence>